<accession>A0A7T8KA08</accession>
<gene>
    <name evidence="1" type="ORF">FKW44_004611</name>
</gene>
<evidence type="ECO:0000313" key="1">
    <source>
        <dbReference type="EMBL" id="QQP52452.1"/>
    </source>
</evidence>
<dbReference type="Proteomes" id="UP000595437">
    <property type="component" value="Chromosome 3"/>
</dbReference>
<dbReference type="AlphaFoldDB" id="A0A7T8KA08"/>
<reference evidence="2" key="1">
    <citation type="submission" date="2021-01" db="EMBL/GenBank/DDBJ databases">
        <title>Caligus Genome Assembly.</title>
        <authorList>
            <person name="Gallardo-Escarate C."/>
        </authorList>
    </citation>
    <scope>NUCLEOTIDE SEQUENCE [LARGE SCALE GENOMIC DNA]</scope>
</reference>
<keyword evidence="2" id="KW-1185">Reference proteome</keyword>
<protein>
    <submittedName>
        <fullName evidence="1">Uncharacterized protein</fullName>
    </submittedName>
</protein>
<sequence>MVYVFRLRTSLIVRRPLFWRMGHGTSTLTNGIPYQRPAYADPLPVGFQELLWKSQSSFHGLWSGGLGGPLSLPGPNVGLDRLLAPDKAFFQRWSTKGYLFSQEIRRTLQWISTSIIPRPPSLLGA</sequence>
<organism evidence="1 2">
    <name type="scientific">Caligus rogercresseyi</name>
    <name type="common">Sea louse</name>
    <dbReference type="NCBI Taxonomy" id="217165"/>
    <lineage>
        <taxon>Eukaryota</taxon>
        <taxon>Metazoa</taxon>
        <taxon>Ecdysozoa</taxon>
        <taxon>Arthropoda</taxon>
        <taxon>Crustacea</taxon>
        <taxon>Multicrustacea</taxon>
        <taxon>Hexanauplia</taxon>
        <taxon>Copepoda</taxon>
        <taxon>Siphonostomatoida</taxon>
        <taxon>Caligidae</taxon>
        <taxon>Caligus</taxon>
    </lineage>
</organism>
<proteinExistence type="predicted"/>
<evidence type="ECO:0000313" key="2">
    <source>
        <dbReference type="Proteomes" id="UP000595437"/>
    </source>
</evidence>
<dbReference type="EMBL" id="CP045892">
    <property type="protein sequence ID" value="QQP52452.1"/>
    <property type="molecule type" value="Genomic_DNA"/>
</dbReference>
<name>A0A7T8KA08_CALRO</name>